<dbReference type="GO" id="GO:0005739">
    <property type="term" value="C:mitochondrion"/>
    <property type="evidence" value="ECO:0007669"/>
    <property type="project" value="GOC"/>
</dbReference>
<feature type="region of interest" description="Disordered" evidence="1">
    <location>
        <begin position="44"/>
        <end position="79"/>
    </location>
</feature>
<evidence type="ECO:0000256" key="1">
    <source>
        <dbReference type="SAM" id="MobiDB-lite"/>
    </source>
</evidence>
<feature type="compositionally biased region" description="Polar residues" evidence="1">
    <location>
        <begin position="70"/>
        <end position="79"/>
    </location>
</feature>
<dbReference type="EMBL" id="MCFI01000007">
    <property type="protein sequence ID" value="ORY83656.1"/>
    <property type="molecule type" value="Genomic_DNA"/>
</dbReference>
<dbReference type="Proteomes" id="UP000193685">
    <property type="component" value="Unassembled WGS sequence"/>
</dbReference>
<name>A0A1Y2FKB1_PROLT</name>
<proteinExistence type="predicted"/>
<organism evidence="3 4">
    <name type="scientific">Protomyces lactucae-debilis</name>
    <dbReference type="NCBI Taxonomy" id="2754530"/>
    <lineage>
        <taxon>Eukaryota</taxon>
        <taxon>Fungi</taxon>
        <taxon>Dikarya</taxon>
        <taxon>Ascomycota</taxon>
        <taxon>Taphrinomycotina</taxon>
        <taxon>Taphrinomycetes</taxon>
        <taxon>Taphrinales</taxon>
        <taxon>Protomycetaceae</taxon>
        <taxon>Protomyces</taxon>
    </lineage>
</organism>
<reference evidence="3 4" key="1">
    <citation type="submission" date="2016-07" db="EMBL/GenBank/DDBJ databases">
        <title>Pervasive Adenine N6-methylation of Active Genes in Fungi.</title>
        <authorList>
            <consortium name="DOE Joint Genome Institute"/>
            <person name="Mondo S.J."/>
            <person name="Dannebaum R.O."/>
            <person name="Kuo R.C."/>
            <person name="Labutti K."/>
            <person name="Haridas S."/>
            <person name="Kuo A."/>
            <person name="Salamov A."/>
            <person name="Ahrendt S.R."/>
            <person name="Lipzen A."/>
            <person name="Sullivan W."/>
            <person name="Andreopoulos W.B."/>
            <person name="Clum A."/>
            <person name="Lindquist E."/>
            <person name="Daum C."/>
            <person name="Ramamoorthy G.K."/>
            <person name="Gryganskyi A."/>
            <person name="Culley D."/>
            <person name="Magnuson J.K."/>
            <person name="James T.Y."/>
            <person name="O'Malley M.A."/>
            <person name="Stajich J.E."/>
            <person name="Spatafora J.W."/>
            <person name="Visel A."/>
            <person name="Grigoriev I.V."/>
        </authorList>
    </citation>
    <scope>NUCLEOTIDE SEQUENCE [LARGE SCALE GENOMIC DNA]</scope>
    <source>
        <strain evidence="3 4">12-1054</strain>
    </source>
</reference>
<keyword evidence="2" id="KW-0812">Transmembrane</keyword>
<evidence type="ECO:0000313" key="3">
    <source>
        <dbReference type="EMBL" id="ORY83656.1"/>
    </source>
</evidence>
<gene>
    <name evidence="3" type="ORF">BCR37DRAFT_275249</name>
</gene>
<protein>
    <submittedName>
        <fullName evidence="3">Uncharacterized protein</fullName>
    </submittedName>
</protein>
<feature type="compositionally biased region" description="Basic and acidic residues" evidence="1">
    <location>
        <begin position="54"/>
        <end position="64"/>
    </location>
</feature>
<dbReference type="Pfam" id="PF09796">
    <property type="entry name" value="QCR10"/>
    <property type="match status" value="1"/>
</dbReference>
<dbReference type="GO" id="GO:0006122">
    <property type="term" value="P:mitochondrial electron transport, ubiquinol to cytochrome c"/>
    <property type="evidence" value="ECO:0007669"/>
    <property type="project" value="InterPro"/>
</dbReference>
<keyword evidence="2" id="KW-0472">Membrane</keyword>
<dbReference type="PANTHER" id="PTHR28254:SF1">
    <property type="entry name" value="CYTOCHROME B-C1 COMPLEX SUBUNIT 10, MITOCHONDRIAL"/>
    <property type="match status" value="1"/>
</dbReference>
<comment type="caution">
    <text evidence="3">The sequence shown here is derived from an EMBL/GenBank/DDBJ whole genome shotgun (WGS) entry which is preliminary data.</text>
</comment>
<dbReference type="GeneID" id="63783381"/>
<keyword evidence="4" id="KW-1185">Reference proteome</keyword>
<dbReference type="InterPro" id="IPR019182">
    <property type="entry name" value="Cytochrome_b-c1_su10_fun"/>
</dbReference>
<dbReference type="AlphaFoldDB" id="A0A1Y2FKB1"/>
<evidence type="ECO:0000256" key="2">
    <source>
        <dbReference type="SAM" id="Phobius"/>
    </source>
</evidence>
<feature type="transmembrane region" description="Helical" evidence="2">
    <location>
        <begin position="102"/>
        <end position="123"/>
    </location>
</feature>
<dbReference type="RefSeq" id="XP_040725951.1">
    <property type="nucleotide sequence ID" value="XM_040866782.1"/>
</dbReference>
<dbReference type="PANTHER" id="PTHR28254">
    <property type="entry name" value="CYTOCHROME B-C1 COMPLEX SUBUNIT 10"/>
    <property type="match status" value="1"/>
</dbReference>
<sequence>MPIQDSLSLDTCRLIAEAVKLGYNRRAVLVLVLSWSSSTSDSSEQVQHVTGIRRQSEQEKRSASDRPCSGFTSTPADLSDMSRNLQKFTKQASAGGFTAEKLFGAIPSLVLWGGAAGAGVLLYGQGVRKLRNDVLESVPILKDYFKSTHEVPASVSDHQC</sequence>
<accession>A0A1Y2FKB1</accession>
<keyword evidence="2" id="KW-1133">Transmembrane helix</keyword>
<evidence type="ECO:0000313" key="4">
    <source>
        <dbReference type="Proteomes" id="UP000193685"/>
    </source>
</evidence>